<dbReference type="GO" id="GO:0005634">
    <property type="term" value="C:nucleus"/>
    <property type="evidence" value="ECO:0007669"/>
    <property type="project" value="TreeGrafter"/>
</dbReference>
<keyword evidence="8" id="KW-1185">Reference proteome</keyword>
<dbReference type="GO" id="GO:0000463">
    <property type="term" value="P:maturation of LSU-rRNA from tricistronic rRNA transcript (SSU-rRNA, 5.8S rRNA, LSU-rRNA)"/>
    <property type="evidence" value="ECO:0007669"/>
    <property type="project" value="TreeGrafter"/>
</dbReference>
<evidence type="ECO:0000256" key="4">
    <source>
        <dbReference type="PROSITE-ProRule" id="PRU00453"/>
    </source>
</evidence>
<evidence type="ECO:0000256" key="2">
    <source>
        <dbReference type="ARBA" id="ARBA00022771"/>
    </source>
</evidence>
<dbReference type="InterPro" id="IPR013087">
    <property type="entry name" value="Znf_C2H2_type"/>
</dbReference>
<evidence type="ECO:0000256" key="5">
    <source>
        <dbReference type="SAM" id="MobiDB-lite"/>
    </source>
</evidence>
<keyword evidence="3" id="KW-0862">Zinc</keyword>
<dbReference type="GO" id="GO:0008270">
    <property type="term" value="F:zinc ion binding"/>
    <property type="evidence" value="ECO:0007669"/>
    <property type="project" value="UniProtKB-UniRule"/>
</dbReference>
<reference evidence="7" key="1">
    <citation type="journal article" date="2020" name="Stud. Mycol.">
        <title>101 Dothideomycetes genomes: a test case for predicting lifestyles and emergence of pathogens.</title>
        <authorList>
            <person name="Haridas S."/>
            <person name="Albert R."/>
            <person name="Binder M."/>
            <person name="Bloem J."/>
            <person name="Labutti K."/>
            <person name="Salamov A."/>
            <person name="Andreopoulos B."/>
            <person name="Baker S."/>
            <person name="Barry K."/>
            <person name="Bills G."/>
            <person name="Bluhm B."/>
            <person name="Cannon C."/>
            <person name="Castanera R."/>
            <person name="Culley D."/>
            <person name="Daum C."/>
            <person name="Ezra D."/>
            <person name="Gonzalez J."/>
            <person name="Henrissat B."/>
            <person name="Kuo A."/>
            <person name="Liang C."/>
            <person name="Lipzen A."/>
            <person name="Lutzoni F."/>
            <person name="Magnuson J."/>
            <person name="Mondo S."/>
            <person name="Nolan M."/>
            <person name="Ohm R."/>
            <person name="Pangilinan J."/>
            <person name="Park H.-J."/>
            <person name="Ramirez L."/>
            <person name="Alfaro M."/>
            <person name="Sun H."/>
            <person name="Tritt A."/>
            <person name="Yoshinaga Y."/>
            <person name="Zwiers L.-H."/>
            <person name="Turgeon B."/>
            <person name="Goodwin S."/>
            <person name="Spatafora J."/>
            <person name="Crous P."/>
            <person name="Grigoriev I."/>
        </authorList>
    </citation>
    <scope>NUCLEOTIDE SEQUENCE</scope>
    <source>
        <strain evidence="7">CBS 279.74</strain>
    </source>
</reference>
<keyword evidence="2 4" id="KW-0863">Zinc-finger</keyword>
<dbReference type="CDD" id="cd23024">
    <property type="entry name" value="zf-HIT_ZNHIT2-3"/>
    <property type="match status" value="1"/>
</dbReference>
<dbReference type="OrthoDB" id="18412at2759"/>
<feature type="domain" description="HIT-type" evidence="6">
    <location>
        <begin position="6"/>
        <end position="40"/>
    </location>
</feature>
<dbReference type="GO" id="GO:0048254">
    <property type="term" value="P:snoRNA localization"/>
    <property type="evidence" value="ECO:0007669"/>
    <property type="project" value="TreeGrafter"/>
</dbReference>
<keyword evidence="1" id="KW-0479">Metal-binding</keyword>
<evidence type="ECO:0000256" key="3">
    <source>
        <dbReference type="ARBA" id="ARBA00022833"/>
    </source>
</evidence>
<accession>A0A6G1K809</accession>
<dbReference type="PROSITE" id="PS51083">
    <property type="entry name" value="ZF_HIT"/>
    <property type="match status" value="1"/>
</dbReference>
<dbReference type="AlphaFoldDB" id="A0A6G1K809"/>
<dbReference type="InterPro" id="IPR007529">
    <property type="entry name" value="Znf_HIT"/>
</dbReference>
<dbReference type="PROSITE" id="PS00028">
    <property type="entry name" value="ZINC_FINGER_C2H2_1"/>
    <property type="match status" value="1"/>
</dbReference>
<protein>
    <recommendedName>
        <fullName evidence="6">HIT-type domain-containing protein</fullName>
    </recommendedName>
</protein>
<evidence type="ECO:0000259" key="6">
    <source>
        <dbReference type="PROSITE" id="PS51083"/>
    </source>
</evidence>
<dbReference type="InterPro" id="IPR051639">
    <property type="entry name" value="BCD1"/>
</dbReference>
<name>A0A6G1K809_9PLEO</name>
<dbReference type="GO" id="GO:0070761">
    <property type="term" value="C:pre-snoRNP complex"/>
    <property type="evidence" value="ECO:0007669"/>
    <property type="project" value="TreeGrafter"/>
</dbReference>
<dbReference type="Pfam" id="PF04438">
    <property type="entry name" value="zf-HIT"/>
    <property type="match status" value="1"/>
</dbReference>
<dbReference type="PANTHER" id="PTHR13483:SF11">
    <property type="entry name" value="ZINC FINGER HIT DOMAIN-CONTAINING PROTEIN 3"/>
    <property type="match status" value="1"/>
</dbReference>
<dbReference type="SUPFAM" id="SSF144232">
    <property type="entry name" value="HIT/MYND zinc finger-like"/>
    <property type="match status" value="1"/>
</dbReference>
<gene>
    <name evidence="7" type="ORF">K504DRAFT_381595</name>
</gene>
<proteinExistence type="predicted"/>
<organism evidence="7 8">
    <name type="scientific">Pleomassaria siparia CBS 279.74</name>
    <dbReference type="NCBI Taxonomy" id="1314801"/>
    <lineage>
        <taxon>Eukaryota</taxon>
        <taxon>Fungi</taxon>
        <taxon>Dikarya</taxon>
        <taxon>Ascomycota</taxon>
        <taxon>Pezizomycotina</taxon>
        <taxon>Dothideomycetes</taxon>
        <taxon>Pleosporomycetidae</taxon>
        <taxon>Pleosporales</taxon>
        <taxon>Pleomassariaceae</taxon>
        <taxon>Pleomassaria</taxon>
    </lineage>
</organism>
<feature type="region of interest" description="Disordered" evidence="5">
    <location>
        <begin position="109"/>
        <end position="130"/>
    </location>
</feature>
<dbReference type="GO" id="GO:0000492">
    <property type="term" value="P:box C/D snoRNP assembly"/>
    <property type="evidence" value="ECO:0007669"/>
    <property type="project" value="TreeGrafter"/>
</dbReference>
<dbReference type="EMBL" id="MU005772">
    <property type="protein sequence ID" value="KAF2708507.1"/>
    <property type="molecule type" value="Genomic_DNA"/>
</dbReference>
<dbReference type="PANTHER" id="PTHR13483">
    <property type="entry name" value="BOX C_D SNORNA PROTEIN 1-RELATED"/>
    <property type="match status" value="1"/>
</dbReference>
<evidence type="ECO:0000313" key="8">
    <source>
        <dbReference type="Proteomes" id="UP000799428"/>
    </source>
</evidence>
<dbReference type="Proteomes" id="UP000799428">
    <property type="component" value="Unassembled WGS sequence"/>
</dbReference>
<evidence type="ECO:0000313" key="7">
    <source>
        <dbReference type="EMBL" id="KAF2708507.1"/>
    </source>
</evidence>
<evidence type="ECO:0000256" key="1">
    <source>
        <dbReference type="ARBA" id="ARBA00022723"/>
    </source>
</evidence>
<sequence>MGGILCEVCHAEPKKYKCPTCSIPYCSLVCFKLHKPTHSAIASVPTKPAAPEIPQAPLPPPPPKYLRQKTDFSVLATNPKFQELLKTYPTLLSSLQQVYAATIQPERSNKPSFNYRGRGGRPVDQGRWTQKQGDANAMKILKGFREGARGGKEQGAMVEFVALVEDVFGPREKEMGDEITTH</sequence>
<dbReference type="Gene3D" id="3.30.60.190">
    <property type="match status" value="1"/>
</dbReference>